<dbReference type="InterPro" id="IPR036291">
    <property type="entry name" value="NAD(P)-bd_dom_sf"/>
</dbReference>
<dbReference type="InterPro" id="IPR001509">
    <property type="entry name" value="Epimerase_deHydtase"/>
</dbReference>
<organism evidence="2 3">
    <name type="scientific">Streptosporangium sandarakinum</name>
    <dbReference type="NCBI Taxonomy" id="1260955"/>
    <lineage>
        <taxon>Bacteria</taxon>
        <taxon>Bacillati</taxon>
        <taxon>Actinomycetota</taxon>
        <taxon>Actinomycetes</taxon>
        <taxon>Streptosporangiales</taxon>
        <taxon>Streptosporangiaceae</taxon>
        <taxon>Streptosporangium</taxon>
    </lineage>
</organism>
<dbReference type="Proteomes" id="UP000576393">
    <property type="component" value="Unassembled WGS sequence"/>
</dbReference>
<dbReference type="PANTHER" id="PTHR43245">
    <property type="entry name" value="BIFUNCTIONAL POLYMYXIN RESISTANCE PROTEIN ARNA"/>
    <property type="match status" value="1"/>
</dbReference>
<dbReference type="AlphaFoldDB" id="A0A852V4B6"/>
<name>A0A852V4B6_9ACTN</name>
<accession>A0A852V4B6</accession>
<dbReference type="EMBL" id="JACCCO010000002">
    <property type="protein sequence ID" value="NYF42438.1"/>
    <property type="molecule type" value="Genomic_DNA"/>
</dbReference>
<dbReference type="InterPro" id="IPR050177">
    <property type="entry name" value="Lipid_A_modif_metabolic_enz"/>
</dbReference>
<sequence>MTVLVTGATGRVGSRFVPRLLQRTGTVRVLVRDAVRAEPLARLGAEVVVGDLRDTGVLDGALKGAEAVVHLGAAFRGVSDEEAAAVNHTATVELAAAALRAGVGRFVYTSTNLVYGADFIHGSGPARDAGRGRPAAETDEILTPAGAYPRSKAEAEKALGEMHRAEGLPLRVLRLSFVYGDGDPHLAESLHWARGWAAHRRLHMVHHADVAQALTLALSARGVDGETFNVADDAPVTALELHRLNGEPVPEGMAGRALDDPWEGIVDTTKIRRELGFRPIHPSVHTARDAGAL</sequence>
<evidence type="ECO:0000313" key="2">
    <source>
        <dbReference type="EMBL" id="NYF42438.1"/>
    </source>
</evidence>
<evidence type="ECO:0000313" key="3">
    <source>
        <dbReference type="Proteomes" id="UP000576393"/>
    </source>
</evidence>
<evidence type="ECO:0000259" key="1">
    <source>
        <dbReference type="Pfam" id="PF01370"/>
    </source>
</evidence>
<dbReference type="Pfam" id="PF01370">
    <property type="entry name" value="Epimerase"/>
    <property type="match status" value="1"/>
</dbReference>
<dbReference type="SUPFAM" id="SSF51735">
    <property type="entry name" value="NAD(P)-binding Rossmann-fold domains"/>
    <property type="match status" value="1"/>
</dbReference>
<gene>
    <name evidence="2" type="ORF">HDA43_004639</name>
</gene>
<feature type="domain" description="NAD-dependent epimerase/dehydratase" evidence="1">
    <location>
        <begin position="3"/>
        <end position="231"/>
    </location>
</feature>
<dbReference type="Gene3D" id="3.40.50.720">
    <property type="entry name" value="NAD(P)-binding Rossmann-like Domain"/>
    <property type="match status" value="1"/>
</dbReference>
<proteinExistence type="predicted"/>
<dbReference type="RefSeq" id="WP_179825030.1">
    <property type="nucleotide sequence ID" value="NZ_JACCCO010000002.1"/>
</dbReference>
<protein>
    <submittedName>
        <fullName evidence="2">Nucleoside-diphosphate-sugar epimerase</fullName>
    </submittedName>
</protein>
<comment type="caution">
    <text evidence="2">The sequence shown here is derived from an EMBL/GenBank/DDBJ whole genome shotgun (WGS) entry which is preliminary data.</text>
</comment>
<keyword evidence="3" id="KW-1185">Reference proteome</keyword>
<reference evidence="2 3" key="1">
    <citation type="submission" date="2020-07" db="EMBL/GenBank/DDBJ databases">
        <title>Sequencing the genomes of 1000 actinobacteria strains.</title>
        <authorList>
            <person name="Klenk H.-P."/>
        </authorList>
    </citation>
    <scope>NUCLEOTIDE SEQUENCE [LARGE SCALE GENOMIC DNA]</scope>
    <source>
        <strain evidence="2 3">DSM 45763</strain>
    </source>
</reference>